<feature type="signal peptide" evidence="3">
    <location>
        <begin position="1"/>
        <end position="23"/>
    </location>
</feature>
<keyword evidence="2" id="KW-0812">Transmembrane</keyword>
<keyword evidence="2" id="KW-0472">Membrane</keyword>
<evidence type="ECO:0000256" key="3">
    <source>
        <dbReference type="SAM" id="SignalP"/>
    </source>
</evidence>
<keyword evidence="2" id="KW-1133">Transmembrane helix</keyword>
<proteinExistence type="predicted"/>
<reference evidence="4 5" key="1">
    <citation type="submission" date="2023-07" db="EMBL/GenBank/DDBJ databases">
        <title>Sequencing the genomes of 1000 actinobacteria strains.</title>
        <authorList>
            <person name="Klenk H.-P."/>
        </authorList>
    </citation>
    <scope>NUCLEOTIDE SEQUENCE [LARGE SCALE GENOMIC DNA]</scope>
    <source>
        <strain evidence="4 5">DSM 44508</strain>
    </source>
</reference>
<dbReference type="EMBL" id="JAVDYF010000001">
    <property type="protein sequence ID" value="MDR7354966.1"/>
    <property type="molecule type" value="Genomic_DNA"/>
</dbReference>
<sequence length="523" mass="55736">MNKKFRLPVLALSSAVAFSGAIAVPVAAPAVFANVAFAQETAKEFPAKFLVGSAEEAKPFAPAYHSYDEIVRARELMFEAAKKAQFYRSDVPFSWTGRALAENAYYIAQARLAIVVLQAANFEGARQLDPQLVGIEDATTVEAEKVVNAAFAHYNGTGANEKAVHNLVNAGRTGINAFKSKNNYRETNAFAVIDWGTTEQEKIQANGSYQALLTNIDVVTVPFDAAQPTKHLDLEVEKTKAAKTKENLVAANGPLEPVLENYADVAKPVNDVAAEAKSITDQADAIAKRINAKAEEIKALREKIAAVEAAMTTANESKDIAAAKAQKTPADEALAQAKQLKQELDTLQAQHTAEEEKKKQEEANKQQEEAKKQQEAEAKKALEAKKQQVEAKKKEAETLAAAALAKVEGNTSAEAEAYKKKVEALKAKIAEEAAKLPNASTVEALTPIEEALSTLVAEAKKLGGEAPEKKDESTPQDKKGLSPAAIAGIVVGAIALVAAVIAAAFPTLAKFVPGLARFNPAGR</sequence>
<accession>A0ABU2B9A7</accession>
<feature type="region of interest" description="Disordered" evidence="1">
    <location>
        <begin position="349"/>
        <end position="379"/>
    </location>
</feature>
<evidence type="ECO:0000256" key="1">
    <source>
        <dbReference type="SAM" id="MobiDB-lite"/>
    </source>
</evidence>
<evidence type="ECO:0000256" key="2">
    <source>
        <dbReference type="SAM" id="Phobius"/>
    </source>
</evidence>
<keyword evidence="4" id="KW-0808">Transferase</keyword>
<organism evidence="4 5">
    <name type="scientific">Corynebacterium felinum</name>
    <dbReference type="NCBI Taxonomy" id="131318"/>
    <lineage>
        <taxon>Bacteria</taxon>
        <taxon>Bacillati</taxon>
        <taxon>Actinomycetota</taxon>
        <taxon>Actinomycetes</taxon>
        <taxon>Mycobacteriales</taxon>
        <taxon>Corynebacteriaceae</taxon>
        <taxon>Corynebacterium</taxon>
    </lineage>
</organism>
<dbReference type="Proteomes" id="UP001183619">
    <property type="component" value="Unassembled WGS sequence"/>
</dbReference>
<dbReference type="RefSeq" id="WP_277104760.1">
    <property type="nucleotide sequence ID" value="NZ_BAAAJS010000047.1"/>
</dbReference>
<feature type="compositionally biased region" description="Basic and acidic residues" evidence="1">
    <location>
        <begin position="352"/>
        <end position="379"/>
    </location>
</feature>
<feature type="transmembrane region" description="Helical" evidence="2">
    <location>
        <begin position="484"/>
        <end position="509"/>
    </location>
</feature>
<keyword evidence="5" id="KW-1185">Reference proteome</keyword>
<feature type="chain" id="PRO_5046392615" evidence="3">
    <location>
        <begin position="24"/>
        <end position="523"/>
    </location>
</feature>
<keyword evidence="4" id="KW-0418">Kinase</keyword>
<comment type="caution">
    <text evidence="4">The sequence shown here is derived from an EMBL/GenBank/DDBJ whole genome shotgun (WGS) entry which is preliminary data.</text>
</comment>
<evidence type="ECO:0000313" key="5">
    <source>
        <dbReference type="Proteomes" id="UP001183619"/>
    </source>
</evidence>
<protein>
    <submittedName>
        <fullName evidence="4">Chemotaxis protein histidine kinase CheA</fullName>
    </submittedName>
</protein>
<gene>
    <name evidence="4" type="ORF">J2S37_001504</name>
</gene>
<evidence type="ECO:0000313" key="4">
    <source>
        <dbReference type="EMBL" id="MDR7354966.1"/>
    </source>
</evidence>
<name>A0ABU2B9A7_9CORY</name>
<keyword evidence="3" id="KW-0732">Signal</keyword>
<dbReference type="GO" id="GO:0016301">
    <property type="term" value="F:kinase activity"/>
    <property type="evidence" value="ECO:0007669"/>
    <property type="project" value="UniProtKB-KW"/>
</dbReference>